<dbReference type="RefSeq" id="WP_076649965.1">
    <property type="nucleotide sequence ID" value="NZ_FTPS01000001.1"/>
</dbReference>
<dbReference type="AlphaFoldDB" id="A0A1R3W8B6"/>
<evidence type="ECO:0000313" key="2">
    <source>
        <dbReference type="EMBL" id="SIT73956.1"/>
    </source>
</evidence>
<dbReference type="Proteomes" id="UP000192455">
    <property type="component" value="Unassembled WGS sequence"/>
</dbReference>
<proteinExistence type="predicted"/>
<reference evidence="2 3" key="1">
    <citation type="submission" date="2017-01" db="EMBL/GenBank/DDBJ databases">
        <authorList>
            <person name="Mah S.A."/>
            <person name="Swanson W.J."/>
            <person name="Moy G.W."/>
            <person name="Vacquier V.D."/>
        </authorList>
    </citation>
    <scope>NUCLEOTIDE SEQUENCE [LARGE SCALE GENOMIC DNA]</scope>
    <source>
        <strain evidence="2 3">DSM 21219</strain>
    </source>
</reference>
<dbReference type="InterPro" id="IPR045599">
    <property type="entry name" value="DUF6456"/>
</dbReference>
<feature type="domain" description="DUF6456" evidence="1">
    <location>
        <begin position="220"/>
        <end position="355"/>
    </location>
</feature>
<dbReference type="EMBL" id="FTPS01000001">
    <property type="protein sequence ID" value="SIT73956.1"/>
    <property type="molecule type" value="Genomic_DNA"/>
</dbReference>
<name>A0A1R3W8B6_9RHOB</name>
<sequence>MNGSPQTALPGWVPDAARHYLTHTEAGITIRDLARAAGCHASTVMRQIRRQELRRDDPLVDGALSALARACFPKDRAFPCPDDRAQILIDAEQLGAELLRVLPRLSEAGAVLAVAEDMERAIVVRDGEGADSMRTAVVDVPVVQIMALNDWIACTRAGRISRYRVTASGRALLSRLLAERESRASREGETGPDPARDPYRRASALWDRCSEHASSRRRLRPAVTESPLAALARRKDRDGLPFLSDELVRAGERLREDFELAQMGPRITQNWERFLSGGGRGGFVPESNVCDAPARARARVARALAELGPGLSDVVLRCCCYLDGLETAEKRMGWSARSGKIVLRIALQRLVRHYGGGYEPSRMIG</sequence>
<dbReference type="OrthoDB" id="7476630at2"/>
<dbReference type="Pfam" id="PF20057">
    <property type="entry name" value="DUF6456"/>
    <property type="match status" value="1"/>
</dbReference>
<gene>
    <name evidence="2" type="ORF">SAMN05421849_0072</name>
</gene>
<protein>
    <recommendedName>
        <fullName evidence="1">DUF6456 domain-containing protein</fullName>
    </recommendedName>
</protein>
<keyword evidence="3" id="KW-1185">Reference proteome</keyword>
<accession>A0A1R3W8B6</accession>
<dbReference type="STRING" id="515897.SAMN05421849_0072"/>
<evidence type="ECO:0000259" key="1">
    <source>
        <dbReference type="Pfam" id="PF20057"/>
    </source>
</evidence>
<organism evidence="2 3">
    <name type="scientific">Pontibaca methylaminivorans</name>
    <dbReference type="NCBI Taxonomy" id="515897"/>
    <lineage>
        <taxon>Bacteria</taxon>
        <taxon>Pseudomonadati</taxon>
        <taxon>Pseudomonadota</taxon>
        <taxon>Alphaproteobacteria</taxon>
        <taxon>Rhodobacterales</taxon>
        <taxon>Roseobacteraceae</taxon>
        <taxon>Pontibaca</taxon>
    </lineage>
</organism>
<evidence type="ECO:0000313" key="3">
    <source>
        <dbReference type="Proteomes" id="UP000192455"/>
    </source>
</evidence>